<dbReference type="Proteomes" id="UP000451471">
    <property type="component" value="Unassembled WGS sequence"/>
</dbReference>
<sequence length="130" mass="14678">MQDPLYRIGEPHEYRPLLATDTEGGYPDFEFGPWETVTANHSSKGLAEYTRDQLGDMDGVEYLLTAPDAEGLAEDGQVRIDGEVYRLAHAEHAARHDRTRWLCVRDDRHVDDDTETDADDDGFRVVSGPE</sequence>
<gene>
    <name evidence="2" type="ORF">GQS65_18605</name>
</gene>
<name>A0A6B0GQW6_9EURY</name>
<evidence type="ECO:0000256" key="1">
    <source>
        <dbReference type="SAM" id="MobiDB-lite"/>
    </source>
</evidence>
<protein>
    <submittedName>
        <fullName evidence="2">Uncharacterized protein</fullName>
    </submittedName>
</protein>
<dbReference type="EMBL" id="WSZK01000036">
    <property type="protein sequence ID" value="MWG36471.1"/>
    <property type="molecule type" value="Genomic_DNA"/>
</dbReference>
<proteinExistence type="predicted"/>
<keyword evidence="3" id="KW-1185">Reference proteome</keyword>
<reference evidence="2 3" key="1">
    <citation type="submission" date="2019-12" db="EMBL/GenBank/DDBJ databases">
        <title>Halocatena pleomorpha gen. nov. sp. nov., an extremely halophilic archaeon of family Halobacteriaceae isolated from saltpan soil.</title>
        <authorList>
            <person name="Pal Y."/>
            <person name="Verma A."/>
            <person name="Krishnamurthi S."/>
            <person name="Kumar P."/>
        </authorList>
    </citation>
    <scope>NUCLEOTIDE SEQUENCE [LARGE SCALE GENOMIC DNA]</scope>
    <source>
        <strain evidence="2 3">JCM 16495</strain>
    </source>
</reference>
<evidence type="ECO:0000313" key="3">
    <source>
        <dbReference type="Proteomes" id="UP000451471"/>
    </source>
</evidence>
<dbReference type="AlphaFoldDB" id="A0A6B0GQW6"/>
<organism evidence="2 3">
    <name type="scientific">Halomarina oriensis</name>
    <dbReference type="NCBI Taxonomy" id="671145"/>
    <lineage>
        <taxon>Archaea</taxon>
        <taxon>Methanobacteriati</taxon>
        <taxon>Methanobacteriota</taxon>
        <taxon>Stenosarchaea group</taxon>
        <taxon>Halobacteria</taxon>
        <taxon>Halobacteriales</taxon>
        <taxon>Natronomonadaceae</taxon>
        <taxon>Halomarina</taxon>
    </lineage>
</organism>
<evidence type="ECO:0000313" key="2">
    <source>
        <dbReference type="EMBL" id="MWG36471.1"/>
    </source>
</evidence>
<dbReference type="RefSeq" id="WP_158206127.1">
    <property type="nucleotide sequence ID" value="NZ_WSZK01000036.1"/>
</dbReference>
<accession>A0A6B0GQW6</accession>
<comment type="caution">
    <text evidence="2">The sequence shown here is derived from an EMBL/GenBank/DDBJ whole genome shotgun (WGS) entry which is preliminary data.</text>
</comment>
<feature type="region of interest" description="Disordered" evidence="1">
    <location>
        <begin position="107"/>
        <end position="130"/>
    </location>
</feature>